<dbReference type="SUPFAM" id="SSF57625">
    <property type="entry name" value="Invertebrate chitin-binding proteins"/>
    <property type="match status" value="1"/>
</dbReference>
<feature type="non-terminal residue" evidence="2">
    <location>
        <position position="109"/>
    </location>
</feature>
<dbReference type="AlphaFoldDB" id="A0AAV2RRG9"/>
<evidence type="ECO:0000313" key="3">
    <source>
        <dbReference type="Proteomes" id="UP001497623"/>
    </source>
</evidence>
<dbReference type="InterPro" id="IPR002557">
    <property type="entry name" value="Chitin-bd_dom"/>
</dbReference>
<protein>
    <recommendedName>
        <fullName evidence="1">Chitin-binding type-2 domain-containing protein</fullName>
    </recommendedName>
</protein>
<reference evidence="2 3" key="1">
    <citation type="submission" date="2024-05" db="EMBL/GenBank/DDBJ databases">
        <authorList>
            <person name="Wallberg A."/>
        </authorList>
    </citation>
    <scope>NUCLEOTIDE SEQUENCE [LARGE SCALE GENOMIC DNA]</scope>
</reference>
<proteinExistence type="predicted"/>
<organism evidence="2 3">
    <name type="scientific">Meganyctiphanes norvegica</name>
    <name type="common">Northern krill</name>
    <name type="synonym">Thysanopoda norvegica</name>
    <dbReference type="NCBI Taxonomy" id="48144"/>
    <lineage>
        <taxon>Eukaryota</taxon>
        <taxon>Metazoa</taxon>
        <taxon>Ecdysozoa</taxon>
        <taxon>Arthropoda</taxon>
        <taxon>Crustacea</taxon>
        <taxon>Multicrustacea</taxon>
        <taxon>Malacostraca</taxon>
        <taxon>Eumalacostraca</taxon>
        <taxon>Eucarida</taxon>
        <taxon>Euphausiacea</taxon>
        <taxon>Euphausiidae</taxon>
        <taxon>Meganyctiphanes</taxon>
    </lineage>
</organism>
<dbReference type="Gene3D" id="2.170.140.10">
    <property type="entry name" value="Chitin binding domain"/>
    <property type="match status" value="1"/>
</dbReference>
<evidence type="ECO:0000313" key="2">
    <source>
        <dbReference type="EMBL" id="CAL4131128.1"/>
    </source>
</evidence>
<dbReference type="GO" id="GO:0008061">
    <property type="term" value="F:chitin binding"/>
    <property type="evidence" value="ECO:0007669"/>
    <property type="project" value="InterPro"/>
</dbReference>
<dbReference type="EMBL" id="CAXKWB010027018">
    <property type="protein sequence ID" value="CAL4131128.1"/>
    <property type="molecule type" value="Genomic_DNA"/>
</dbReference>
<dbReference type="Proteomes" id="UP001497623">
    <property type="component" value="Unassembled WGS sequence"/>
</dbReference>
<name>A0AAV2RRG9_MEGNR</name>
<sequence length="109" mass="11825">PKPPASICRAAGFFSNPGSCTAFHRCVDWTGKGIHFSIFHFNCPAGTIFDDSLSICNHAYAVNKPECTGYQDPLIVFTSTQGPVTSWTTSHRPITSWTSQSLTQATTVV</sequence>
<dbReference type="SMART" id="SM00494">
    <property type="entry name" value="ChtBD2"/>
    <property type="match status" value="1"/>
</dbReference>
<keyword evidence="3" id="KW-1185">Reference proteome</keyword>
<dbReference type="InterPro" id="IPR036508">
    <property type="entry name" value="Chitin-bd_dom_sf"/>
</dbReference>
<feature type="domain" description="Chitin-binding type-2" evidence="1">
    <location>
        <begin position="5"/>
        <end position="69"/>
    </location>
</feature>
<accession>A0AAV2RRG9</accession>
<dbReference type="PROSITE" id="PS50940">
    <property type="entry name" value="CHIT_BIND_II"/>
    <property type="match status" value="1"/>
</dbReference>
<dbReference type="Pfam" id="PF01607">
    <property type="entry name" value="CBM_14"/>
    <property type="match status" value="1"/>
</dbReference>
<dbReference type="GO" id="GO:0005576">
    <property type="term" value="C:extracellular region"/>
    <property type="evidence" value="ECO:0007669"/>
    <property type="project" value="InterPro"/>
</dbReference>
<feature type="non-terminal residue" evidence="2">
    <location>
        <position position="1"/>
    </location>
</feature>
<evidence type="ECO:0000259" key="1">
    <source>
        <dbReference type="PROSITE" id="PS50940"/>
    </source>
</evidence>
<gene>
    <name evidence="2" type="ORF">MNOR_LOCUS26695</name>
</gene>
<comment type="caution">
    <text evidence="2">The sequence shown here is derived from an EMBL/GenBank/DDBJ whole genome shotgun (WGS) entry which is preliminary data.</text>
</comment>